<evidence type="ECO:0000256" key="1">
    <source>
        <dbReference type="ARBA" id="ARBA00004141"/>
    </source>
</evidence>
<keyword evidence="6 8" id="KW-0472">Membrane</keyword>
<dbReference type="OrthoDB" id="2796277at2759"/>
<dbReference type="PANTHER" id="PTHR31595">
    <property type="entry name" value="LONG-CHAIN-ALCOHOL O-FATTY-ACYLTRANSFERASE 3-RELATED"/>
    <property type="match status" value="1"/>
</dbReference>
<feature type="transmembrane region" description="Helical" evidence="8">
    <location>
        <begin position="448"/>
        <end position="466"/>
    </location>
</feature>
<evidence type="ECO:0000256" key="6">
    <source>
        <dbReference type="ARBA" id="ARBA00023136"/>
    </source>
</evidence>
<reference evidence="10" key="1">
    <citation type="journal article" date="2020" name="Stud. Mycol.">
        <title>101 Dothideomycetes genomes: a test case for predicting lifestyles and emergence of pathogens.</title>
        <authorList>
            <person name="Haridas S."/>
            <person name="Albert R."/>
            <person name="Binder M."/>
            <person name="Bloem J."/>
            <person name="Labutti K."/>
            <person name="Salamov A."/>
            <person name="Andreopoulos B."/>
            <person name="Baker S."/>
            <person name="Barry K."/>
            <person name="Bills G."/>
            <person name="Bluhm B."/>
            <person name="Cannon C."/>
            <person name="Castanera R."/>
            <person name="Culley D."/>
            <person name="Daum C."/>
            <person name="Ezra D."/>
            <person name="Gonzalez J."/>
            <person name="Henrissat B."/>
            <person name="Kuo A."/>
            <person name="Liang C."/>
            <person name="Lipzen A."/>
            <person name="Lutzoni F."/>
            <person name="Magnuson J."/>
            <person name="Mondo S."/>
            <person name="Nolan M."/>
            <person name="Ohm R."/>
            <person name="Pangilinan J."/>
            <person name="Park H.-J."/>
            <person name="Ramirez L."/>
            <person name="Alfaro M."/>
            <person name="Sun H."/>
            <person name="Tritt A."/>
            <person name="Yoshinaga Y."/>
            <person name="Zwiers L.-H."/>
            <person name="Turgeon B."/>
            <person name="Goodwin S."/>
            <person name="Spatafora J."/>
            <person name="Crous P."/>
            <person name="Grigoriev I."/>
        </authorList>
    </citation>
    <scope>NUCLEOTIDE SEQUENCE</scope>
    <source>
        <strain evidence="10">CBS 101060</strain>
    </source>
</reference>
<evidence type="ECO:0000259" key="9">
    <source>
        <dbReference type="Pfam" id="PF13813"/>
    </source>
</evidence>
<comment type="subcellular location">
    <subcellularLocation>
        <location evidence="1">Membrane</location>
        <topology evidence="1">Multi-pass membrane protein</topology>
    </subcellularLocation>
</comment>
<dbReference type="InterPro" id="IPR044851">
    <property type="entry name" value="Wax_synthase"/>
</dbReference>
<evidence type="ECO:0000256" key="8">
    <source>
        <dbReference type="SAM" id="Phobius"/>
    </source>
</evidence>
<dbReference type="EMBL" id="MU006097">
    <property type="protein sequence ID" value="KAF2838331.1"/>
    <property type="molecule type" value="Genomic_DNA"/>
</dbReference>
<sequence>MSYVTAEQRVQNDYLSALQAGNFTPPSFPLSSLNIILLIGWLMVCQSVSESSFQRGRWIVFIAIAFSSIWNLLFVRAPGVTGSIGTGLNSVLCTVMAVNFLLLHDPRSFKRLILRPQQRMNSTNGQINQKQLADGNEAKEHIRSKQAGKRYHNMQNRPGLEWEPMPRETLRRLAWVFDLITCFRGVHWSWKSPPPSSHPLLLSNVSLGQTTTLFRNLSRFLIGYIVLDAVKSLMIADLYFTHYPIRTPPPHIARYIASPLGLYTYRMLLATLGGYSAIDLEYSTTVLLQVNILGPNILGLNASPATFPPIWGSPHAILRKGLRGFWGDTWHQMLRMHFVSIGDAIAQGLLRNVHVNSNSRQDKVKETDRHNQSSAEAAIRVVVVFLLSGVLHACGSYTLLGSSRPSVSFLFFALQPFGMAIQSTCSYLFCSSQLFFSLGRYQLHVRQISNFFFTILWLWAFAGLFADDLTSGGMWMFEPVPVSFFRGLGFSEDRRFWCW</sequence>
<keyword evidence="11" id="KW-1185">Reference proteome</keyword>
<dbReference type="AlphaFoldDB" id="A0A9P4VM88"/>
<protein>
    <recommendedName>
        <fullName evidence="9">Wax synthase domain-containing protein</fullName>
    </recommendedName>
</protein>
<evidence type="ECO:0000256" key="5">
    <source>
        <dbReference type="ARBA" id="ARBA00022989"/>
    </source>
</evidence>
<comment type="caution">
    <text evidence="10">The sequence shown here is derived from an EMBL/GenBank/DDBJ whole genome shotgun (WGS) entry which is preliminary data.</text>
</comment>
<dbReference type="GO" id="GO:0008374">
    <property type="term" value="F:O-acyltransferase activity"/>
    <property type="evidence" value="ECO:0007669"/>
    <property type="project" value="InterPro"/>
</dbReference>
<organism evidence="10 11">
    <name type="scientific">Patellaria atrata CBS 101060</name>
    <dbReference type="NCBI Taxonomy" id="1346257"/>
    <lineage>
        <taxon>Eukaryota</taxon>
        <taxon>Fungi</taxon>
        <taxon>Dikarya</taxon>
        <taxon>Ascomycota</taxon>
        <taxon>Pezizomycotina</taxon>
        <taxon>Dothideomycetes</taxon>
        <taxon>Dothideomycetes incertae sedis</taxon>
        <taxon>Patellariales</taxon>
        <taxon>Patellariaceae</taxon>
        <taxon>Patellaria</taxon>
    </lineage>
</organism>
<evidence type="ECO:0000313" key="11">
    <source>
        <dbReference type="Proteomes" id="UP000799429"/>
    </source>
</evidence>
<dbReference type="Pfam" id="PF13813">
    <property type="entry name" value="MBOAT_2"/>
    <property type="match status" value="1"/>
</dbReference>
<feature type="region of interest" description="Disordered" evidence="7">
    <location>
        <begin position="123"/>
        <end position="158"/>
    </location>
</feature>
<name>A0A9P4VM88_9PEZI</name>
<evidence type="ECO:0000256" key="3">
    <source>
        <dbReference type="ARBA" id="ARBA00022679"/>
    </source>
</evidence>
<evidence type="ECO:0000256" key="4">
    <source>
        <dbReference type="ARBA" id="ARBA00022692"/>
    </source>
</evidence>
<gene>
    <name evidence="10" type="ORF">M501DRAFT_1058497</name>
</gene>
<feature type="transmembrane region" description="Helical" evidence="8">
    <location>
        <begin position="28"/>
        <end position="46"/>
    </location>
</feature>
<evidence type="ECO:0000256" key="2">
    <source>
        <dbReference type="ARBA" id="ARBA00007282"/>
    </source>
</evidence>
<dbReference type="Proteomes" id="UP000799429">
    <property type="component" value="Unassembled WGS sequence"/>
</dbReference>
<accession>A0A9P4VM88</accession>
<dbReference type="InterPro" id="IPR032805">
    <property type="entry name" value="Wax_synthase_dom"/>
</dbReference>
<comment type="similarity">
    <text evidence="2">Belongs to the wax synthase family.</text>
</comment>
<feature type="transmembrane region" description="Helical" evidence="8">
    <location>
        <begin position="58"/>
        <end position="77"/>
    </location>
</feature>
<keyword evidence="5 8" id="KW-1133">Transmembrane helix</keyword>
<dbReference type="GO" id="GO:0016020">
    <property type="term" value="C:membrane"/>
    <property type="evidence" value="ECO:0007669"/>
    <property type="project" value="UniProtKB-SubCell"/>
</dbReference>
<feature type="transmembrane region" description="Helical" evidence="8">
    <location>
        <begin position="412"/>
        <end position="436"/>
    </location>
</feature>
<feature type="transmembrane region" description="Helical" evidence="8">
    <location>
        <begin position="83"/>
        <end position="103"/>
    </location>
</feature>
<evidence type="ECO:0000256" key="7">
    <source>
        <dbReference type="SAM" id="MobiDB-lite"/>
    </source>
</evidence>
<dbReference type="GO" id="GO:0006629">
    <property type="term" value="P:lipid metabolic process"/>
    <property type="evidence" value="ECO:0007669"/>
    <property type="project" value="InterPro"/>
</dbReference>
<evidence type="ECO:0000313" key="10">
    <source>
        <dbReference type="EMBL" id="KAF2838331.1"/>
    </source>
</evidence>
<proteinExistence type="inferred from homology"/>
<keyword evidence="3" id="KW-0808">Transferase</keyword>
<feature type="transmembrane region" description="Helical" evidence="8">
    <location>
        <begin position="377"/>
        <end position="400"/>
    </location>
</feature>
<keyword evidence="4 8" id="KW-0812">Transmembrane</keyword>
<dbReference type="PANTHER" id="PTHR31595:SF67">
    <property type="entry name" value="WAX SYNTHASE DOMAIN-CONTAINING PROTEIN"/>
    <property type="match status" value="1"/>
</dbReference>
<feature type="domain" description="Wax synthase" evidence="9">
    <location>
        <begin position="308"/>
        <end position="414"/>
    </location>
</feature>